<feature type="region of interest" description="Disordered" evidence="1">
    <location>
        <begin position="63"/>
        <end position="89"/>
    </location>
</feature>
<feature type="compositionally biased region" description="Basic and acidic residues" evidence="1">
    <location>
        <begin position="77"/>
        <end position="89"/>
    </location>
</feature>
<evidence type="ECO:0000256" key="2">
    <source>
        <dbReference type="SAM" id="Phobius"/>
    </source>
</evidence>
<dbReference type="Proteomes" id="UP000254572">
    <property type="component" value="Unassembled WGS sequence"/>
</dbReference>
<sequence>MNDPSFLATTALCGILLVISIFLGDYSPDLLLSITKGLTILFIPVILSVAFLPRILESFHEKNKQKKEANNTNKADQVTDKRISTIEKI</sequence>
<accession>A0A381E7T1</accession>
<dbReference type="EMBL" id="UFUW01000001">
    <property type="protein sequence ID" value="SUX22717.1"/>
    <property type="molecule type" value="Genomic_DNA"/>
</dbReference>
<organism evidence="3 4">
    <name type="scientific">Cardiobacterium valvarum</name>
    <dbReference type="NCBI Taxonomy" id="194702"/>
    <lineage>
        <taxon>Bacteria</taxon>
        <taxon>Pseudomonadati</taxon>
        <taxon>Pseudomonadota</taxon>
        <taxon>Gammaproteobacteria</taxon>
        <taxon>Cardiobacteriales</taxon>
        <taxon>Cardiobacteriaceae</taxon>
        <taxon>Cardiobacterium</taxon>
    </lineage>
</organism>
<feature type="transmembrane region" description="Helical" evidence="2">
    <location>
        <begin position="38"/>
        <end position="56"/>
    </location>
</feature>
<gene>
    <name evidence="3" type="ORF">NCTC13294_01322</name>
</gene>
<evidence type="ECO:0000313" key="3">
    <source>
        <dbReference type="EMBL" id="SUX22717.1"/>
    </source>
</evidence>
<keyword evidence="2" id="KW-1133">Transmembrane helix</keyword>
<feature type="transmembrane region" description="Helical" evidence="2">
    <location>
        <begin position="6"/>
        <end position="26"/>
    </location>
</feature>
<dbReference type="AlphaFoldDB" id="A0A381E7T1"/>
<keyword evidence="2" id="KW-0472">Membrane</keyword>
<reference evidence="3 4" key="1">
    <citation type="submission" date="2018-06" db="EMBL/GenBank/DDBJ databases">
        <authorList>
            <consortium name="Pathogen Informatics"/>
            <person name="Doyle S."/>
        </authorList>
    </citation>
    <scope>NUCLEOTIDE SEQUENCE [LARGE SCALE GENOMIC DNA]</scope>
    <source>
        <strain evidence="3 4">NCTC13294</strain>
    </source>
</reference>
<evidence type="ECO:0000256" key="1">
    <source>
        <dbReference type="SAM" id="MobiDB-lite"/>
    </source>
</evidence>
<protein>
    <submittedName>
        <fullName evidence="3">Uncharacterized protein</fullName>
    </submittedName>
</protein>
<evidence type="ECO:0000313" key="4">
    <source>
        <dbReference type="Proteomes" id="UP000254572"/>
    </source>
</evidence>
<dbReference type="RefSeq" id="WP_115611614.1">
    <property type="nucleotide sequence ID" value="NZ_JBHLZC010000005.1"/>
</dbReference>
<keyword evidence="2" id="KW-0812">Transmembrane</keyword>
<name>A0A381E7T1_9GAMM</name>
<proteinExistence type="predicted"/>
<keyword evidence="4" id="KW-1185">Reference proteome</keyword>